<keyword evidence="1" id="KW-0812">Transmembrane</keyword>
<accession>A0A6J5PS27</accession>
<keyword evidence="1" id="KW-0472">Membrane</keyword>
<dbReference type="EMBL" id="LR796923">
    <property type="protein sequence ID" value="CAB4173962.1"/>
    <property type="molecule type" value="Genomic_DNA"/>
</dbReference>
<gene>
    <name evidence="2" type="ORF">UFOVP972_11</name>
</gene>
<protein>
    <submittedName>
        <fullName evidence="2">Uncharacterized protein</fullName>
    </submittedName>
</protein>
<evidence type="ECO:0000313" key="2">
    <source>
        <dbReference type="EMBL" id="CAB4173962.1"/>
    </source>
</evidence>
<evidence type="ECO:0000256" key="1">
    <source>
        <dbReference type="SAM" id="Phobius"/>
    </source>
</evidence>
<sequence length="96" mass="11143">MKKLNTFITNHYPKIVICFIILIFFNTCGNPTKSLNKKIDTLSQKIDSLESITITRKELKIEGLKSEKRMIQSTDRKLLDVTRQSVIDKEIDSLEK</sequence>
<proteinExistence type="predicted"/>
<feature type="transmembrane region" description="Helical" evidence="1">
    <location>
        <begin position="12"/>
        <end position="29"/>
    </location>
</feature>
<reference evidence="2" key="1">
    <citation type="submission" date="2020-05" db="EMBL/GenBank/DDBJ databases">
        <authorList>
            <person name="Chiriac C."/>
            <person name="Salcher M."/>
            <person name="Ghai R."/>
            <person name="Kavagutti S V."/>
        </authorList>
    </citation>
    <scope>NUCLEOTIDE SEQUENCE</scope>
</reference>
<organism evidence="2">
    <name type="scientific">uncultured Caudovirales phage</name>
    <dbReference type="NCBI Taxonomy" id="2100421"/>
    <lineage>
        <taxon>Viruses</taxon>
        <taxon>Duplodnaviria</taxon>
        <taxon>Heunggongvirae</taxon>
        <taxon>Uroviricota</taxon>
        <taxon>Caudoviricetes</taxon>
        <taxon>Peduoviridae</taxon>
        <taxon>Maltschvirus</taxon>
        <taxon>Maltschvirus maltsch</taxon>
    </lineage>
</organism>
<keyword evidence="1" id="KW-1133">Transmembrane helix</keyword>
<name>A0A6J5PS27_9CAUD</name>